<dbReference type="RefSeq" id="WP_089049784.1">
    <property type="nucleotide sequence ID" value="NZ_FXTV01000008.1"/>
</dbReference>
<keyword evidence="3" id="KW-1185">Reference proteome</keyword>
<gene>
    <name evidence="2" type="ORF">B0A66_10495</name>
</gene>
<evidence type="ECO:0000313" key="3">
    <source>
        <dbReference type="Proteomes" id="UP000198345"/>
    </source>
</evidence>
<name>A0A226HEV7_9FLAO</name>
<accession>A0A226HEV7</accession>
<evidence type="ECO:0000259" key="1">
    <source>
        <dbReference type="Pfam" id="PF00535"/>
    </source>
</evidence>
<organism evidence="2 3">
    <name type="scientific">Flavobacterium hercynium</name>
    <dbReference type="NCBI Taxonomy" id="387094"/>
    <lineage>
        <taxon>Bacteria</taxon>
        <taxon>Pseudomonadati</taxon>
        <taxon>Bacteroidota</taxon>
        <taxon>Flavobacteriia</taxon>
        <taxon>Flavobacteriales</taxon>
        <taxon>Flavobacteriaceae</taxon>
        <taxon>Flavobacterium</taxon>
    </lineage>
</organism>
<feature type="domain" description="Glycosyltransferase 2-like" evidence="1">
    <location>
        <begin position="7"/>
        <end position="113"/>
    </location>
</feature>
<dbReference type="InterPro" id="IPR001173">
    <property type="entry name" value="Glyco_trans_2-like"/>
</dbReference>
<protein>
    <recommendedName>
        <fullName evidence="1">Glycosyltransferase 2-like domain-containing protein</fullName>
    </recommendedName>
</protein>
<dbReference type="Proteomes" id="UP000198345">
    <property type="component" value="Unassembled WGS sequence"/>
</dbReference>
<dbReference type="InterPro" id="IPR029044">
    <property type="entry name" value="Nucleotide-diphossugar_trans"/>
</dbReference>
<dbReference type="CDD" id="cd00761">
    <property type="entry name" value="Glyco_tranf_GTA_type"/>
    <property type="match status" value="1"/>
</dbReference>
<sequence length="301" mass="35422">MGNVYLSICIPTNGRIEILKNTLDSIYNNCTVDFSEFEIVLSDNSKNDELIDLLHDYKKYPNIVYRKTNCEGFLNSINALKLGQGDFLKLHNNYTAFTDQGLTQLMAFIKGEYVMKPLVFFTNLGKDSLKKYNSFDEFNSELSFWNSWSSGFSIWKKDFDKISNVEVNKMFPHTSLFLLQYSKKSYIKNDVVYFNNQEVSKKGGYDLFKTFAVDYLRMIEQATLEGNLSNETFNKIKKDLYFDFLISWYQNTKILKNDYTFQLDNIKESLAVYYSKNSYYKLVVWAYFTAFKNKFKSLLKK</sequence>
<dbReference type="AlphaFoldDB" id="A0A226HEV7"/>
<dbReference type="OrthoDB" id="1334872at2"/>
<dbReference type="Gene3D" id="3.90.550.10">
    <property type="entry name" value="Spore Coat Polysaccharide Biosynthesis Protein SpsA, Chain A"/>
    <property type="match status" value="1"/>
</dbReference>
<dbReference type="EMBL" id="MUGW01000020">
    <property type="protein sequence ID" value="OXA92186.1"/>
    <property type="molecule type" value="Genomic_DNA"/>
</dbReference>
<comment type="caution">
    <text evidence="2">The sequence shown here is derived from an EMBL/GenBank/DDBJ whole genome shotgun (WGS) entry which is preliminary data.</text>
</comment>
<dbReference type="SUPFAM" id="SSF53448">
    <property type="entry name" value="Nucleotide-diphospho-sugar transferases"/>
    <property type="match status" value="1"/>
</dbReference>
<dbReference type="Pfam" id="PF00535">
    <property type="entry name" value="Glycos_transf_2"/>
    <property type="match status" value="1"/>
</dbReference>
<proteinExistence type="predicted"/>
<evidence type="ECO:0000313" key="2">
    <source>
        <dbReference type="EMBL" id="OXA92186.1"/>
    </source>
</evidence>
<reference evidence="2 3" key="1">
    <citation type="submission" date="2016-11" db="EMBL/GenBank/DDBJ databases">
        <title>Whole genomes of Flavobacteriaceae.</title>
        <authorList>
            <person name="Stine C."/>
            <person name="Li C."/>
            <person name="Tadesse D."/>
        </authorList>
    </citation>
    <scope>NUCLEOTIDE SEQUENCE [LARGE SCALE GENOMIC DNA]</scope>
    <source>
        <strain evidence="2 3">DSM 18292</strain>
    </source>
</reference>